<evidence type="ECO:0000259" key="5">
    <source>
        <dbReference type="PROSITE" id="PS51015"/>
    </source>
</evidence>
<reference evidence="6" key="1">
    <citation type="submission" date="2024-03" db="EMBL/GenBank/DDBJ databases">
        <title>WGS assembly of Saponaria officinalis var. Norfolk2.</title>
        <authorList>
            <person name="Jenkins J."/>
            <person name="Shu S."/>
            <person name="Grimwood J."/>
            <person name="Barry K."/>
            <person name="Goodstein D."/>
            <person name="Schmutz J."/>
            <person name="Leebens-Mack J."/>
            <person name="Osbourn A."/>
        </authorList>
    </citation>
    <scope>NUCLEOTIDE SEQUENCE [LARGE SCALE GENOMIC DNA]</scope>
    <source>
        <strain evidence="6">JIC</strain>
    </source>
</reference>
<evidence type="ECO:0000256" key="1">
    <source>
        <dbReference type="ARBA" id="ARBA00004286"/>
    </source>
</evidence>
<keyword evidence="2 3" id="KW-0539">Nucleus</keyword>
<feature type="compositionally biased region" description="Low complexity" evidence="4">
    <location>
        <begin position="68"/>
        <end position="79"/>
    </location>
</feature>
<dbReference type="GO" id="GO:0042054">
    <property type="term" value="F:histone methyltransferase activity"/>
    <property type="evidence" value="ECO:0007669"/>
    <property type="project" value="TreeGrafter"/>
</dbReference>
<evidence type="ECO:0000313" key="7">
    <source>
        <dbReference type="Proteomes" id="UP001443914"/>
    </source>
</evidence>
<dbReference type="PROSITE" id="PS51015">
    <property type="entry name" value="YDG"/>
    <property type="match status" value="1"/>
</dbReference>
<dbReference type="Gene3D" id="2.30.280.10">
    <property type="entry name" value="SRA-YDG"/>
    <property type="match status" value="1"/>
</dbReference>
<sequence>MELENSCSRVTFTRDFPPGCGNLMSPAPALKRFCSYSREYPPGCGPNAPKITSQTYPENSFGKRVNLGPKPSSGPASGPSSGGRIGVNLVKKENIGCKPSLGSGSGSGLGLGSRVGVGLVKRENVGCKPFAGSGSGSGKKVEEGDSKERERVLEMLKLFRKRCDELSRTGVKRVDIEAKTQLSREGKLIGKDGLKFGEISGVEVGDKFYYRVELVIVGLHRLFQGGIDAMESGGDRYATCIVANEGHLDKMGDPNVLSYGGEGGTLKRHEVGVPPDQQLTGGNRALDNSRRSGRPVRVVRGLRYGPGNAKIVYVYDGLYRVVNTVKKKGPQGNMVFEFHMSRNPGQPVVPWREFRRSLA</sequence>
<dbReference type="GO" id="GO:0005694">
    <property type="term" value="C:chromosome"/>
    <property type="evidence" value="ECO:0007669"/>
    <property type="project" value="UniProtKB-SubCell"/>
</dbReference>
<dbReference type="SUPFAM" id="SSF88697">
    <property type="entry name" value="PUA domain-like"/>
    <property type="match status" value="1"/>
</dbReference>
<dbReference type="InterPro" id="IPR015947">
    <property type="entry name" value="PUA-like_sf"/>
</dbReference>
<evidence type="ECO:0000313" key="6">
    <source>
        <dbReference type="EMBL" id="KAK9667969.1"/>
    </source>
</evidence>
<evidence type="ECO:0000256" key="4">
    <source>
        <dbReference type="SAM" id="MobiDB-lite"/>
    </source>
</evidence>
<feature type="region of interest" description="Disordered" evidence="4">
    <location>
        <begin position="52"/>
        <end position="85"/>
    </location>
</feature>
<dbReference type="SMART" id="SM00466">
    <property type="entry name" value="SRA"/>
    <property type="match status" value="1"/>
</dbReference>
<accession>A0AAW1GXW1</accession>
<dbReference type="GO" id="GO:0005634">
    <property type="term" value="C:nucleus"/>
    <property type="evidence" value="ECO:0007669"/>
    <property type="project" value="UniProtKB-SubCell"/>
</dbReference>
<dbReference type="EMBL" id="JBDFQZ010000013">
    <property type="protein sequence ID" value="KAK9667969.1"/>
    <property type="molecule type" value="Genomic_DNA"/>
</dbReference>
<dbReference type="AlphaFoldDB" id="A0AAW1GXW1"/>
<name>A0AAW1GXW1_SAPOF</name>
<evidence type="ECO:0000256" key="3">
    <source>
        <dbReference type="PROSITE-ProRule" id="PRU00358"/>
    </source>
</evidence>
<dbReference type="InterPro" id="IPR036987">
    <property type="entry name" value="SRA-YDG_sf"/>
</dbReference>
<proteinExistence type="predicted"/>
<evidence type="ECO:0000256" key="2">
    <source>
        <dbReference type="ARBA" id="ARBA00023242"/>
    </source>
</evidence>
<dbReference type="InterPro" id="IPR051357">
    <property type="entry name" value="H3K9_HMTase_SUVAR3-9"/>
</dbReference>
<organism evidence="6 7">
    <name type="scientific">Saponaria officinalis</name>
    <name type="common">Common soapwort</name>
    <name type="synonym">Lychnis saponaria</name>
    <dbReference type="NCBI Taxonomy" id="3572"/>
    <lineage>
        <taxon>Eukaryota</taxon>
        <taxon>Viridiplantae</taxon>
        <taxon>Streptophyta</taxon>
        <taxon>Embryophyta</taxon>
        <taxon>Tracheophyta</taxon>
        <taxon>Spermatophyta</taxon>
        <taxon>Magnoliopsida</taxon>
        <taxon>eudicotyledons</taxon>
        <taxon>Gunneridae</taxon>
        <taxon>Pentapetalae</taxon>
        <taxon>Caryophyllales</taxon>
        <taxon>Caryophyllaceae</taxon>
        <taxon>Caryophylleae</taxon>
        <taxon>Saponaria</taxon>
    </lineage>
</organism>
<dbReference type="InterPro" id="IPR003105">
    <property type="entry name" value="SRA_YDG"/>
</dbReference>
<comment type="subcellular location">
    <subcellularLocation>
        <location evidence="1">Chromosome</location>
    </subcellularLocation>
    <subcellularLocation>
        <location evidence="3">Nucleus</location>
    </subcellularLocation>
</comment>
<gene>
    <name evidence="6" type="ORF">RND81_13G024800</name>
</gene>
<feature type="domain" description="YDG" evidence="5">
    <location>
        <begin position="197"/>
        <end position="342"/>
    </location>
</feature>
<dbReference type="Pfam" id="PF02182">
    <property type="entry name" value="SAD_SRA"/>
    <property type="match status" value="1"/>
</dbReference>
<dbReference type="PANTHER" id="PTHR45660">
    <property type="entry name" value="HISTONE-LYSINE N-METHYLTRANSFERASE SETMAR"/>
    <property type="match status" value="1"/>
</dbReference>
<dbReference type="GO" id="GO:0003690">
    <property type="term" value="F:double-stranded DNA binding"/>
    <property type="evidence" value="ECO:0007669"/>
    <property type="project" value="TreeGrafter"/>
</dbReference>
<keyword evidence="7" id="KW-1185">Reference proteome</keyword>
<comment type="caution">
    <text evidence="6">The sequence shown here is derived from an EMBL/GenBank/DDBJ whole genome shotgun (WGS) entry which is preliminary data.</text>
</comment>
<dbReference type="PANTHER" id="PTHR45660:SF46">
    <property type="entry name" value="HISTONE-LYSINE N-METHYLTRANSFERASE, H3 LYSINE-9 SPECIFIC SUVH6"/>
    <property type="match status" value="1"/>
</dbReference>
<protein>
    <recommendedName>
        <fullName evidence="5">YDG domain-containing protein</fullName>
    </recommendedName>
</protein>
<dbReference type="Proteomes" id="UP001443914">
    <property type="component" value="Unassembled WGS sequence"/>
</dbReference>